<name>U1GV37_TRESO</name>
<evidence type="ECO:0000313" key="4">
    <source>
        <dbReference type="Proteomes" id="UP000016646"/>
    </source>
</evidence>
<dbReference type="STRING" id="1125725.HMPREF1325_1336"/>
<dbReference type="EMBL" id="AVQI01000002">
    <property type="protein sequence ID" value="ERK05095.1"/>
    <property type="molecule type" value="Genomic_DNA"/>
</dbReference>
<evidence type="ECO:0000313" key="1">
    <source>
        <dbReference type="EMBL" id="ERF61780.1"/>
    </source>
</evidence>
<sequence length="129" mass="14790">MKGIAKLVNSYLKKKLDLTIYNDVFADDKAGATDIICRYDPSEAAERRFIDGTRRVEEQLSFYCRSPDATQARDTLDDIIKTLDNHHILQIDDDRLICQCEAVTLPQFVDMSDSGKTTYTCTVKIIYRE</sequence>
<reference evidence="3 4" key="1">
    <citation type="submission" date="2013-08" db="EMBL/GenBank/DDBJ databases">
        <authorList>
            <person name="Durkin A.S."/>
            <person name="Haft D.R."/>
            <person name="McCorrison J."/>
            <person name="Torralba M."/>
            <person name="Gillis M."/>
            <person name="Haft D.H."/>
            <person name="Methe B."/>
            <person name="Sutton G."/>
            <person name="Nelson K.E."/>
        </authorList>
    </citation>
    <scope>NUCLEOTIDE SEQUENCE [LARGE SCALE GENOMIC DNA]</scope>
    <source>
        <strain evidence="2 4">ATCC 35536</strain>
        <strain evidence="1 3">VPI DR56BR1116</strain>
    </source>
</reference>
<accession>U1GV37</accession>
<dbReference type="Pfam" id="PF12691">
    <property type="entry name" value="Phage_tail_terminator_6"/>
    <property type="match status" value="1"/>
</dbReference>
<dbReference type="Proteomes" id="UP000016646">
    <property type="component" value="Unassembled WGS sequence"/>
</dbReference>
<protein>
    <submittedName>
        <fullName evidence="1">Minor capsid protein</fullName>
    </submittedName>
</protein>
<evidence type="ECO:0000313" key="2">
    <source>
        <dbReference type="EMBL" id="ERK05095.1"/>
    </source>
</evidence>
<comment type="caution">
    <text evidence="1">The sequence shown here is derived from an EMBL/GenBank/DDBJ whole genome shotgun (WGS) entry which is preliminary data.</text>
</comment>
<dbReference type="RefSeq" id="WP_021329326.1">
    <property type="nucleotide sequence ID" value="NZ_AUZJ01000005.1"/>
</dbReference>
<gene>
    <name evidence="2" type="ORF">HMPREF0860_1601</name>
    <name evidence="1" type="ORF">HMPREF1325_1336</name>
</gene>
<organism evidence="1 3">
    <name type="scientific">Treponema socranskii subsp. socranskii VPI DR56BR1116 = ATCC 35536</name>
    <dbReference type="NCBI Taxonomy" id="1125725"/>
    <lineage>
        <taxon>Bacteria</taxon>
        <taxon>Pseudomonadati</taxon>
        <taxon>Spirochaetota</taxon>
        <taxon>Spirochaetia</taxon>
        <taxon>Spirochaetales</taxon>
        <taxon>Treponemataceae</taxon>
        <taxon>Treponema</taxon>
    </lineage>
</organism>
<dbReference type="PATRIC" id="fig|1125725.3.peg.220"/>
<proteinExistence type="predicted"/>
<dbReference type="OrthoDB" id="9989561at2"/>
<keyword evidence="4" id="KW-1185">Reference proteome</keyword>
<dbReference type="InterPro" id="IPR024411">
    <property type="entry name" value="Tail_terminator_phage"/>
</dbReference>
<dbReference type="Proteomes" id="UP000016412">
    <property type="component" value="Unassembled WGS sequence"/>
</dbReference>
<dbReference type="EMBL" id="AUZJ01000005">
    <property type="protein sequence ID" value="ERF61780.1"/>
    <property type="molecule type" value="Genomic_DNA"/>
</dbReference>
<evidence type="ECO:0000313" key="3">
    <source>
        <dbReference type="Proteomes" id="UP000016412"/>
    </source>
</evidence>
<dbReference type="AlphaFoldDB" id="U1GV37"/>